<dbReference type="GO" id="GO:0005886">
    <property type="term" value="C:plasma membrane"/>
    <property type="evidence" value="ECO:0007669"/>
    <property type="project" value="TreeGrafter"/>
</dbReference>
<gene>
    <name evidence="7" type="ORF">AWRI4233_LOCUS23</name>
</gene>
<reference evidence="7" key="1">
    <citation type="submission" date="2020-06" db="EMBL/GenBank/DDBJ databases">
        <authorList>
            <person name="Onetto C."/>
        </authorList>
    </citation>
    <scope>NUCLEOTIDE SEQUENCE</scope>
</reference>
<evidence type="ECO:0000256" key="4">
    <source>
        <dbReference type="ARBA" id="ARBA00022989"/>
    </source>
</evidence>
<evidence type="ECO:0000256" key="5">
    <source>
        <dbReference type="ARBA" id="ARBA00023136"/>
    </source>
</evidence>
<dbReference type="PANTHER" id="PTHR31123">
    <property type="entry name" value="ACCUMULATION OF DYADS PROTEIN 2-RELATED"/>
    <property type="match status" value="1"/>
</dbReference>
<dbReference type="Pfam" id="PF01184">
    <property type="entry name" value="Gpr1_Fun34_YaaH"/>
    <property type="match status" value="1"/>
</dbReference>
<dbReference type="EMBL" id="CAIJEO010000002">
    <property type="protein sequence ID" value="CAD0085077.1"/>
    <property type="molecule type" value="Genomic_DNA"/>
</dbReference>
<evidence type="ECO:0000256" key="2">
    <source>
        <dbReference type="ARBA" id="ARBA00005587"/>
    </source>
</evidence>
<name>A0A9N8JCD8_9PEZI</name>
<evidence type="ECO:0000256" key="6">
    <source>
        <dbReference type="SAM" id="Phobius"/>
    </source>
</evidence>
<protein>
    <submittedName>
        <fullName evidence="7">Uncharacterized protein</fullName>
    </submittedName>
</protein>
<comment type="subcellular location">
    <subcellularLocation>
        <location evidence="1">Membrane</location>
        <topology evidence="1">Multi-pass membrane protein</topology>
    </subcellularLocation>
</comment>
<dbReference type="InterPro" id="IPR051633">
    <property type="entry name" value="AceTr"/>
</dbReference>
<feature type="transmembrane region" description="Helical" evidence="6">
    <location>
        <begin position="29"/>
        <end position="47"/>
    </location>
</feature>
<evidence type="ECO:0000313" key="8">
    <source>
        <dbReference type="Proteomes" id="UP000714618"/>
    </source>
</evidence>
<keyword evidence="5 6" id="KW-0472">Membrane</keyword>
<dbReference type="InterPro" id="IPR000791">
    <property type="entry name" value="Gpr1/Fun34/SatP-like"/>
</dbReference>
<comment type="similarity">
    <text evidence="2">Belongs to the acetate uptake transporter (AceTr) (TC 2.A.96) family.</text>
</comment>
<dbReference type="OrthoDB" id="3648309at2759"/>
<keyword evidence="3 6" id="KW-0812">Transmembrane</keyword>
<evidence type="ECO:0000313" key="7">
    <source>
        <dbReference type="EMBL" id="CAD0085077.1"/>
    </source>
</evidence>
<organism evidence="7 8">
    <name type="scientific">Aureobasidium mustum</name>
    <dbReference type="NCBI Taxonomy" id="2773714"/>
    <lineage>
        <taxon>Eukaryota</taxon>
        <taxon>Fungi</taxon>
        <taxon>Dikarya</taxon>
        <taxon>Ascomycota</taxon>
        <taxon>Pezizomycotina</taxon>
        <taxon>Dothideomycetes</taxon>
        <taxon>Dothideomycetidae</taxon>
        <taxon>Dothideales</taxon>
        <taxon>Saccotheciaceae</taxon>
        <taxon>Aureobasidium</taxon>
    </lineage>
</organism>
<evidence type="ECO:0000256" key="3">
    <source>
        <dbReference type="ARBA" id="ARBA00022692"/>
    </source>
</evidence>
<sequence>MAFLLLAISYLLGDGNLNPNTACLRAGGAFGVLSAFAAWYIALAGLLNESKSYFKLPVCPLP</sequence>
<keyword evidence="4 6" id="KW-1133">Transmembrane helix</keyword>
<keyword evidence="8" id="KW-1185">Reference proteome</keyword>
<dbReference type="PANTHER" id="PTHR31123:SF1">
    <property type="entry name" value="ACCUMULATION OF DYADS PROTEIN 2-RELATED"/>
    <property type="match status" value="1"/>
</dbReference>
<accession>A0A9N8JCD8</accession>
<dbReference type="Proteomes" id="UP000714618">
    <property type="component" value="Unassembled WGS sequence"/>
</dbReference>
<proteinExistence type="inferred from homology"/>
<dbReference type="AlphaFoldDB" id="A0A9N8JCD8"/>
<dbReference type="GO" id="GO:0015123">
    <property type="term" value="F:acetate transmembrane transporter activity"/>
    <property type="evidence" value="ECO:0007669"/>
    <property type="project" value="TreeGrafter"/>
</dbReference>
<evidence type="ECO:0000256" key="1">
    <source>
        <dbReference type="ARBA" id="ARBA00004141"/>
    </source>
</evidence>
<comment type="caution">
    <text evidence="7">The sequence shown here is derived from an EMBL/GenBank/DDBJ whole genome shotgun (WGS) entry which is preliminary data.</text>
</comment>